<comment type="function">
    <text evidence="1 11">Condensation of UDP-2,3-diacylglucosamine and 2,3-diacylglucosamine-1-phosphate to form lipid A disaccharide, a precursor of lipid A, a phosphorylated glycolipid that anchors the lipopolysaccharide to the outer membrane of the cell.</text>
</comment>
<evidence type="ECO:0000256" key="4">
    <source>
        <dbReference type="ARBA" id="ARBA00020902"/>
    </source>
</evidence>
<keyword evidence="13" id="KW-1185">Reference proteome</keyword>
<organism evidence="12 13">
    <name type="scientific">Pseudomarimonas salicorniae</name>
    <dbReference type="NCBI Taxonomy" id="2933270"/>
    <lineage>
        <taxon>Bacteria</taxon>
        <taxon>Pseudomonadati</taxon>
        <taxon>Pseudomonadota</taxon>
        <taxon>Gammaproteobacteria</taxon>
        <taxon>Lysobacterales</taxon>
        <taxon>Lysobacteraceae</taxon>
        <taxon>Pseudomarimonas</taxon>
    </lineage>
</organism>
<dbReference type="GO" id="GO:0008915">
    <property type="term" value="F:lipid-A-disaccharide synthase activity"/>
    <property type="evidence" value="ECO:0007669"/>
    <property type="project" value="UniProtKB-EC"/>
</dbReference>
<evidence type="ECO:0000256" key="6">
    <source>
        <dbReference type="ARBA" id="ARBA00022556"/>
    </source>
</evidence>
<evidence type="ECO:0000256" key="11">
    <source>
        <dbReference type="HAMAP-Rule" id="MF_00392"/>
    </source>
</evidence>
<evidence type="ECO:0000256" key="7">
    <source>
        <dbReference type="ARBA" id="ARBA00022676"/>
    </source>
</evidence>
<dbReference type="RefSeq" id="WP_248204882.1">
    <property type="nucleotide sequence ID" value="NZ_JALNMH010000002.1"/>
</dbReference>
<protein>
    <recommendedName>
        <fullName evidence="4 11">Lipid-A-disaccharide synthase</fullName>
        <ecNumber evidence="3 11">2.4.1.182</ecNumber>
    </recommendedName>
</protein>
<keyword evidence="6 11" id="KW-0441">Lipid A biosynthesis</keyword>
<comment type="caution">
    <text evidence="12">The sequence shown here is derived from an EMBL/GenBank/DDBJ whole genome shotgun (WGS) entry which is preliminary data.</text>
</comment>
<keyword evidence="9 11" id="KW-0443">Lipid metabolism</keyword>
<keyword evidence="5 11" id="KW-0444">Lipid biosynthesis</keyword>
<name>A0ABT0GDM5_9GAMM</name>
<comment type="similarity">
    <text evidence="2 11">Belongs to the LpxB family.</text>
</comment>
<evidence type="ECO:0000256" key="9">
    <source>
        <dbReference type="ARBA" id="ARBA00023098"/>
    </source>
</evidence>
<evidence type="ECO:0000256" key="5">
    <source>
        <dbReference type="ARBA" id="ARBA00022516"/>
    </source>
</evidence>
<dbReference type="EC" id="2.4.1.182" evidence="3 11"/>
<sequence>MNESPITNHQSRREAPIRIALIAGEASGDLLGADLATGLRRLLPSVELVGVAGPAMRSAGVEAWVDCEELAVMGLAEVLRHLPRLLRLRRRLRQRLLDWKPDLVVGIDAPDFNLGLERWLKQRGVATAHYVSPSVWAWREGRVEKIGASCDRVLCLFPMEPDIYARHAIDARFVGHPLASRFAMAPDRAAARRALGLAPDSRWLAVLPGSRRGEIGRLSRPFLEAAALFRRQAPELGVLVPMTGPRTRDAFEQALRETLSSAPREERPDRPSQAELWSLQRSLRIVEGRSQGVLEAAELVLLASGTAALEAMLAKQPMVVGYRIAALTHALVMGLGMMRTTHYSLPNILAGRELVAERMQGDCTPSRLAEALLALHSDPTRRAALDPEFRRLHEALRAPEPDAAARALLDPLPTGTCATSP</sequence>
<dbReference type="PANTHER" id="PTHR30372:SF4">
    <property type="entry name" value="LIPID-A-DISACCHARIDE SYNTHASE, MITOCHONDRIAL-RELATED"/>
    <property type="match status" value="1"/>
</dbReference>
<reference evidence="12" key="1">
    <citation type="submission" date="2022-04" db="EMBL/GenBank/DDBJ databases">
        <title>Lysobacter sp. CAU 1642 isolated from sea sand.</title>
        <authorList>
            <person name="Kim W."/>
        </authorList>
    </citation>
    <scope>NUCLEOTIDE SEQUENCE</scope>
    <source>
        <strain evidence="12">CAU 1642</strain>
    </source>
</reference>
<dbReference type="PANTHER" id="PTHR30372">
    <property type="entry name" value="LIPID-A-DISACCHARIDE SYNTHASE"/>
    <property type="match status" value="1"/>
</dbReference>
<accession>A0ABT0GDM5</accession>
<dbReference type="EMBL" id="JALNMH010000002">
    <property type="protein sequence ID" value="MCK7592628.1"/>
    <property type="molecule type" value="Genomic_DNA"/>
</dbReference>
<keyword evidence="7 11" id="KW-0328">Glycosyltransferase</keyword>
<dbReference type="InterPro" id="IPR003835">
    <property type="entry name" value="Glyco_trans_19"/>
</dbReference>
<evidence type="ECO:0000256" key="2">
    <source>
        <dbReference type="ARBA" id="ARBA00007868"/>
    </source>
</evidence>
<evidence type="ECO:0000256" key="8">
    <source>
        <dbReference type="ARBA" id="ARBA00022679"/>
    </source>
</evidence>
<dbReference type="HAMAP" id="MF_00392">
    <property type="entry name" value="LpxB"/>
    <property type="match status" value="1"/>
</dbReference>
<evidence type="ECO:0000313" key="12">
    <source>
        <dbReference type="EMBL" id="MCK7592628.1"/>
    </source>
</evidence>
<dbReference type="Proteomes" id="UP001431449">
    <property type="component" value="Unassembled WGS sequence"/>
</dbReference>
<evidence type="ECO:0000256" key="10">
    <source>
        <dbReference type="ARBA" id="ARBA00048975"/>
    </source>
</evidence>
<comment type="catalytic activity">
    <reaction evidence="10 11">
        <text>a lipid X + a UDP-2-N,3-O-bis[(3R)-3-hydroxyacyl]-alpha-D-glucosamine = a lipid A disaccharide + UDP + H(+)</text>
        <dbReference type="Rhea" id="RHEA:67828"/>
        <dbReference type="ChEBI" id="CHEBI:15378"/>
        <dbReference type="ChEBI" id="CHEBI:58223"/>
        <dbReference type="ChEBI" id="CHEBI:137748"/>
        <dbReference type="ChEBI" id="CHEBI:176338"/>
        <dbReference type="ChEBI" id="CHEBI:176343"/>
        <dbReference type="EC" id="2.4.1.182"/>
    </reaction>
</comment>
<dbReference type="SUPFAM" id="SSF53756">
    <property type="entry name" value="UDP-Glycosyltransferase/glycogen phosphorylase"/>
    <property type="match status" value="1"/>
</dbReference>
<dbReference type="NCBIfam" id="TIGR00215">
    <property type="entry name" value="lpxB"/>
    <property type="match status" value="1"/>
</dbReference>
<evidence type="ECO:0000313" key="13">
    <source>
        <dbReference type="Proteomes" id="UP001431449"/>
    </source>
</evidence>
<evidence type="ECO:0000256" key="1">
    <source>
        <dbReference type="ARBA" id="ARBA00002056"/>
    </source>
</evidence>
<comment type="pathway">
    <text evidence="11">Bacterial outer membrane biogenesis; LPS lipid A biosynthesis.</text>
</comment>
<evidence type="ECO:0000256" key="3">
    <source>
        <dbReference type="ARBA" id="ARBA00012687"/>
    </source>
</evidence>
<gene>
    <name evidence="11 12" type="primary">lpxB</name>
    <name evidence="12" type="ORF">M0G41_02975</name>
</gene>
<proteinExistence type="inferred from homology"/>
<dbReference type="Pfam" id="PF02684">
    <property type="entry name" value="LpxB"/>
    <property type="match status" value="1"/>
</dbReference>
<keyword evidence="8 11" id="KW-0808">Transferase</keyword>